<evidence type="ECO:0000313" key="1">
    <source>
        <dbReference type="EMBL" id="KAF4474144.1"/>
    </source>
</evidence>
<proteinExistence type="predicted"/>
<evidence type="ECO:0000313" key="2">
    <source>
        <dbReference type="Proteomes" id="UP000011096"/>
    </source>
</evidence>
<dbReference type="Proteomes" id="UP000011096">
    <property type="component" value="Unassembled WGS sequence"/>
</dbReference>
<reference evidence="1 2" key="1">
    <citation type="submission" date="2012-08" db="EMBL/GenBank/DDBJ databases">
        <authorList>
            <person name="Gan P.H.P."/>
            <person name="Ikeda K."/>
            <person name="Irieda H."/>
            <person name="Narusaka M."/>
            <person name="O'Connell R.J."/>
            <person name="Narusaka Y."/>
            <person name="Takano Y."/>
            <person name="Kubo Y."/>
            <person name="Shirasu K."/>
        </authorList>
    </citation>
    <scope>NUCLEOTIDE SEQUENCE [LARGE SCALE GENOMIC DNA]</scope>
    <source>
        <strain evidence="1 2">Nara gc5</strain>
    </source>
</reference>
<reference evidence="1 2" key="2">
    <citation type="submission" date="2020-04" db="EMBL/GenBank/DDBJ databases">
        <title>Genome sequencing and assembly of multiple isolates from the Colletotrichum gloeosporioides species complex.</title>
        <authorList>
            <person name="Gan P."/>
            <person name="Shirasu K."/>
        </authorList>
    </citation>
    <scope>NUCLEOTIDE SEQUENCE [LARGE SCALE GENOMIC DNA]</scope>
    <source>
        <strain evidence="1 2">Nara gc5</strain>
    </source>
</reference>
<keyword evidence="2" id="KW-1185">Reference proteome</keyword>
<organism evidence="1 2">
    <name type="scientific">Colletotrichum fructicola (strain Nara gc5)</name>
    <name type="common">Anthracnose fungus</name>
    <name type="synonym">Colletotrichum gloeosporioides (strain Nara gc5)</name>
    <dbReference type="NCBI Taxonomy" id="1213859"/>
    <lineage>
        <taxon>Eukaryota</taxon>
        <taxon>Fungi</taxon>
        <taxon>Dikarya</taxon>
        <taxon>Ascomycota</taxon>
        <taxon>Pezizomycotina</taxon>
        <taxon>Sordariomycetes</taxon>
        <taxon>Hypocreomycetidae</taxon>
        <taxon>Glomerellales</taxon>
        <taxon>Glomerellaceae</taxon>
        <taxon>Colletotrichum</taxon>
        <taxon>Colletotrichum gloeosporioides species complex</taxon>
    </lineage>
</organism>
<dbReference type="RefSeq" id="XP_066006885.1">
    <property type="nucleotide sequence ID" value="XM_066153683.1"/>
</dbReference>
<comment type="caution">
    <text evidence="1">The sequence shown here is derived from an EMBL/GenBank/DDBJ whole genome shotgun (WGS) entry which is preliminary data.</text>
</comment>
<dbReference type="EMBL" id="ANPB02000011">
    <property type="protein sequence ID" value="KAF4474144.1"/>
    <property type="molecule type" value="Genomic_DNA"/>
</dbReference>
<gene>
    <name evidence="1" type="ORF">CGGC5_v017000</name>
</gene>
<accession>A0A7J6IE91</accession>
<sequence length="112" mass="12330">MTWFGRMAIHESRASSDTGLGKRLVVESGRTGPACWVYVESHQRYGIIGMREEGSQPCLLRGGRGELITNIAPATQLSSPGPIAMSRGLVTRMERTLIQLIGTTWRQNENAD</sequence>
<name>A0A7J6IE91_COLFN</name>
<protein>
    <submittedName>
        <fullName evidence="1">Uncharacterized protein</fullName>
    </submittedName>
</protein>
<dbReference type="GeneID" id="90980635"/>
<dbReference type="InParanoid" id="A0A7J6IE91"/>
<dbReference type="AlphaFoldDB" id="A0A7J6IE91"/>